<name>A0A382Z917_9ZZZZ</name>
<feature type="non-terminal residue" evidence="1">
    <location>
        <position position="1"/>
    </location>
</feature>
<dbReference type="AlphaFoldDB" id="A0A382Z917"/>
<dbReference type="EMBL" id="UINC01181872">
    <property type="protein sequence ID" value="SVD91790.1"/>
    <property type="molecule type" value="Genomic_DNA"/>
</dbReference>
<protein>
    <submittedName>
        <fullName evidence="1">Uncharacterized protein</fullName>
    </submittedName>
</protein>
<accession>A0A382Z917</accession>
<reference evidence="1" key="1">
    <citation type="submission" date="2018-05" db="EMBL/GenBank/DDBJ databases">
        <authorList>
            <person name="Lanie J.A."/>
            <person name="Ng W.-L."/>
            <person name="Kazmierczak K.M."/>
            <person name="Andrzejewski T.M."/>
            <person name="Davidsen T.M."/>
            <person name="Wayne K.J."/>
            <person name="Tettelin H."/>
            <person name="Glass J.I."/>
            <person name="Rusch D."/>
            <person name="Podicherti R."/>
            <person name="Tsui H.-C.T."/>
            <person name="Winkler M.E."/>
        </authorList>
    </citation>
    <scope>NUCLEOTIDE SEQUENCE</scope>
</reference>
<gene>
    <name evidence="1" type="ORF">METZ01_LOCUS444644</name>
</gene>
<sequence length="24" mass="2431">VLVEGGAMPGVGAIHIDEINPTLK</sequence>
<feature type="non-terminal residue" evidence="1">
    <location>
        <position position="24"/>
    </location>
</feature>
<organism evidence="1">
    <name type="scientific">marine metagenome</name>
    <dbReference type="NCBI Taxonomy" id="408172"/>
    <lineage>
        <taxon>unclassified sequences</taxon>
        <taxon>metagenomes</taxon>
        <taxon>ecological metagenomes</taxon>
    </lineage>
</organism>
<evidence type="ECO:0000313" key="1">
    <source>
        <dbReference type="EMBL" id="SVD91790.1"/>
    </source>
</evidence>
<proteinExistence type="predicted"/>